<dbReference type="KEGG" id="peo:AS203_07395"/>
<dbReference type="EMBL" id="CP013195">
    <property type="protein sequence ID" value="ALO48923.1"/>
    <property type="molecule type" value="Genomic_DNA"/>
</dbReference>
<dbReference type="OrthoDB" id="9805604at2"/>
<evidence type="ECO:0000313" key="1">
    <source>
        <dbReference type="EMBL" id="ALO48923.1"/>
    </source>
</evidence>
<reference evidence="2" key="1">
    <citation type="submission" date="2015-11" db="EMBL/GenBank/DDBJ databases">
        <authorList>
            <person name="Holder M.E."/>
            <person name="Ajami N.J."/>
            <person name="Petrosino J.F."/>
        </authorList>
    </citation>
    <scope>NUCLEOTIDE SEQUENCE [LARGE SCALE GENOMIC DNA]</scope>
    <source>
        <strain evidence="2">F0113</strain>
    </source>
</reference>
<protein>
    <submittedName>
        <fullName evidence="1">Uncharacterized protein</fullName>
    </submittedName>
</protein>
<dbReference type="Gene3D" id="3.90.550.10">
    <property type="entry name" value="Spore Coat Polysaccharide Biosynthesis Protein SpsA, Chain A"/>
    <property type="match status" value="1"/>
</dbReference>
<dbReference type="SUPFAM" id="SSF53448">
    <property type="entry name" value="Nucleotide-diphospho-sugar transferases"/>
    <property type="match status" value="1"/>
</dbReference>
<sequence>MNNAIVISDSPNLLELAKKYGLNTYLEVREEGQDELVSCYNFIKNTKHKAFILLPVTQPFRENGLIQQCCSLYRKTTNEIDFITSFTEIPNRERFYLNFEGDVPCFRKRYTHRMGEACTTIPMIDGAIYLIKTEFIKKVISSQNTNSTFWNGRFRCIRNGAPFIDVDTLTDMKGIEILRQYYLNVAEKTFKL</sequence>
<organism evidence="1 2">
    <name type="scientific">Hoylesella enoeca</name>
    <dbReference type="NCBI Taxonomy" id="76123"/>
    <lineage>
        <taxon>Bacteria</taxon>
        <taxon>Pseudomonadati</taxon>
        <taxon>Bacteroidota</taxon>
        <taxon>Bacteroidia</taxon>
        <taxon>Bacteroidales</taxon>
        <taxon>Prevotellaceae</taxon>
        <taxon>Hoylesella</taxon>
    </lineage>
</organism>
<evidence type="ECO:0000313" key="2">
    <source>
        <dbReference type="Proteomes" id="UP000056252"/>
    </source>
</evidence>
<dbReference type="AlphaFoldDB" id="A0A0S2KKV1"/>
<proteinExistence type="predicted"/>
<accession>A0A0S2KKV1</accession>
<dbReference type="RefSeq" id="WP_025066203.1">
    <property type="nucleotide sequence ID" value="NZ_CP013195.1"/>
</dbReference>
<name>A0A0S2KKV1_9BACT</name>
<keyword evidence="2" id="KW-1185">Reference proteome</keyword>
<gene>
    <name evidence="1" type="ORF">AS203_07395</name>
</gene>
<dbReference type="Proteomes" id="UP000056252">
    <property type="component" value="Chromosome"/>
</dbReference>
<dbReference type="STRING" id="76123.AS203_07395"/>
<dbReference type="InterPro" id="IPR029044">
    <property type="entry name" value="Nucleotide-diphossugar_trans"/>
</dbReference>